<evidence type="ECO:0000313" key="2">
    <source>
        <dbReference type="Proteomes" id="UP000827872"/>
    </source>
</evidence>
<comment type="caution">
    <text evidence="1">The sequence shown here is derived from an EMBL/GenBank/DDBJ whole genome shotgun (WGS) entry which is preliminary data.</text>
</comment>
<name>A0ACB8EBC7_9SAUR</name>
<gene>
    <name evidence="1" type="ORF">K3G42_015268</name>
</gene>
<accession>A0ACB8EBC7</accession>
<dbReference type="Proteomes" id="UP000827872">
    <property type="component" value="Linkage Group LG14"/>
</dbReference>
<protein>
    <submittedName>
        <fullName evidence="1">Uncharacterized protein</fullName>
    </submittedName>
</protein>
<reference evidence="1" key="1">
    <citation type="submission" date="2021-08" db="EMBL/GenBank/DDBJ databases">
        <title>The first chromosome-level gecko genome reveals the dynamic sex chromosomes of Neotropical dwarf geckos (Sphaerodactylidae: Sphaerodactylus).</title>
        <authorList>
            <person name="Pinto B.J."/>
            <person name="Keating S.E."/>
            <person name="Gamble T."/>
        </authorList>
    </citation>
    <scope>NUCLEOTIDE SEQUENCE</scope>
    <source>
        <strain evidence="1">TG3544</strain>
    </source>
</reference>
<keyword evidence="2" id="KW-1185">Reference proteome</keyword>
<organism evidence="1 2">
    <name type="scientific">Sphaerodactylus townsendi</name>
    <dbReference type="NCBI Taxonomy" id="933632"/>
    <lineage>
        <taxon>Eukaryota</taxon>
        <taxon>Metazoa</taxon>
        <taxon>Chordata</taxon>
        <taxon>Craniata</taxon>
        <taxon>Vertebrata</taxon>
        <taxon>Euteleostomi</taxon>
        <taxon>Lepidosauria</taxon>
        <taxon>Squamata</taxon>
        <taxon>Bifurcata</taxon>
        <taxon>Gekkota</taxon>
        <taxon>Sphaerodactylidae</taxon>
        <taxon>Sphaerodactylus</taxon>
    </lineage>
</organism>
<dbReference type="EMBL" id="CM037627">
    <property type="protein sequence ID" value="KAH7989847.1"/>
    <property type="molecule type" value="Genomic_DNA"/>
</dbReference>
<sequence>MSSKQSPSPDVEPSLGGAWLNWGHQNWEPRAWAELQTAVLVGRPELVTRGSEVGSEEIDPGAAEATILLVRSIRPGQRAGPQEDTSSDPDA</sequence>
<evidence type="ECO:0000313" key="1">
    <source>
        <dbReference type="EMBL" id="KAH7989847.1"/>
    </source>
</evidence>
<proteinExistence type="predicted"/>